<dbReference type="eggNOG" id="COG1172">
    <property type="taxonomic scope" value="Bacteria"/>
</dbReference>
<sequence>MGANFTRRATGTLIIPVTVFVALTALCSINGVSLFNTDDSLLLLTRGVATTMLTAMALAINLNSGRFDFSLGSMATLSSVIGATVALNTGGGIVVMAAVTVGSGVLLGVFAGLVYVRLGISPMVCSLGITLLYEGVSFAISGGANVSFLLDTGLTSFSKSPLNMLLVIVAGLAVVFVIFDRSRFGYDYRSLITGQAAAVAAGTNERRNAIGCYAVSGGLMSVVGLIIASQMGYIEAGKLNFGSIGVMFTAFLPMFIGGFIGRFSNDKLGYLLGAFCTTLIGLAFAALRLTSTAQSIANALLLVGFLAYLSNEDRLKRAWRRLAGPPRGTPGPAAPSSPAKPAEVPAVTGASAS</sequence>
<feature type="region of interest" description="Disordered" evidence="6">
    <location>
        <begin position="322"/>
        <end position="353"/>
    </location>
</feature>
<evidence type="ECO:0000256" key="4">
    <source>
        <dbReference type="ARBA" id="ARBA00022989"/>
    </source>
</evidence>
<feature type="transmembrane region" description="Helical" evidence="7">
    <location>
        <begin position="268"/>
        <end position="287"/>
    </location>
</feature>
<name>F4GYI6_CELFA</name>
<gene>
    <name evidence="8" type="ordered locus">Celf_2984</name>
</gene>
<reference evidence="8 9" key="1">
    <citation type="submission" date="2011-04" db="EMBL/GenBank/DDBJ databases">
        <title>Complete sequence of Cellulomonas fimi ATCC 484.</title>
        <authorList>
            <consortium name="US DOE Joint Genome Institute"/>
            <person name="Lucas S."/>
            <person name="Han J."/>
            <person name="Lapidus A."/>
            <person name="Cheng J.-F."/>
            <person name="Goodwin L."/>
            <person name="Pitluck S."/>
            <person name="Peters L."/>
            <person name="Chertkov O."/>
            <person name="Detter J.C."/>
            <person name="Han C."/>
            <person name="Tapia R."/>
            <person name="Land M."/>
            <person name="Hauser L."/>
            <person name="Kyrpides N."/>
            <person name="Ivanova N."/>
            <person name="Ovchinnikova G."/>
            <person name="Pagani I."/>
            <person name="Mead D."/>
            <person name="Brumm P."/>
            <person name="Woyke T."/>
        </authorList>
    </citation>
    <scope>NUCLEOTIDE SEQUENCE [LARGE SCALE GENOMIC DNA]</scope>
    <source>
        <strain evidence="9">ATCC 484 / DSM 20113 / JCM 1341 / NBRC 15513 / NCIMB 8980 / NCTC 7547</strain>
    </source>
</reference>
<feature type="transmembrane region" description="Helical" evidence="7">
    <location>
        <begin position="12"/>
        <end position="35"/>
    </location>
</feature>
<keyword evidence="4 7" id="KW-1133">Transmembrane helix</keyword>
<dbReference type="Proteomes" id="UP000008460">
    <property type="component" value="Chromosome"/>
</dbReference>
<dbReference type="InterPro" id="IPR001851">
    <property type="entry name" value="ABC_transp_permease"/>
</dbReference>
<feature type="transmembrane region" description="Helical" evidence="7">
    <location>
        <begin position="162"/>
        <end position="179"/>
    </location>
</feature>
<evidence type="ECO:0000313" key="9">
    <source>
        <dbReference type="Proteomes" id="UP000008460"/>
    </source>
</evidence>
<dbReference type="STRING" id="590998.Celf_2984"/>
<organism evidence="8 9">
    <name type="scientific">Cellulomonas fimi (strain ATCC 484 / DSM 20113 / JCM 1341 / CCUG 24087 / LMG 16345 / NBRC 15513 / NCIMB 8980 / NCTC 7547 / NRS-133)</name>
    <dbReference type="NCBI Taxonomy" id="590998"/>
    <lineage>
        <taxon>Bacteria</taxon>
        <taxon>Bacillati</taxon>
        <taxon>Actinomycetota</taxon>
        <taxon>Actinomycetes</taxon>
        <taxon>Micrococcales</taxon>
        <taxon>Cellulomonadaceae</taxon>
        <taxon>Cellulomonas</taxon>
    </lineage>
</organism>
<feature type="transmembrane region" description="Helical" evidence="7">
    <location>
        <begin position="41"/>
        <end position="62"/>
    </location>
</feature>
<keyword evidence="3 7" id="KW-0812">Transmembrane</keyword>
<evidence type="ECO:0000256" key="5">
    <source>
        <dbReference type="ARBA" id="ARBA00023136"/>
    </source>
</evidence>
<evidence type="ECO:0000256" key="2">
    <source>
        <dbReference type="ARBA" id="ARBA00022475"/>
    </source>
</evidence>
<keyword evidence="2" id="KW-1003">Cell membrane</keyword>
<dbReference type="PANTHER" id="PTHR32196">
    <property type="entry name" value="ABC TRANSPORTER PERMEASE PROTEIN YPHD-RELATED-RELATED"/>
    <property type="match status" value="1"/>
</dbReference>
<protein>
    <submittedName>
        <fullName evidence="8">Inner-membrane translocator</fullName>
    </submittedName>
</protein>
<dbReference type="AlphaFoldDB" id="F4GYI6"/>
<proteinExistence type="predicted"/>
<feature type="transmembrane region" description="Helical" evidence="7">
    <location>
        <begin position="69"/>
        <end position="87"/>
    </location>
</feature>
<dbReference type="EMBL" id="CP002666">
    <property type="protein sequence ID" value="AEE47103.1"/>
    <property type="molecule type" value="Genomic_DNA"/>
</dbReference>
<evidence type="ECO:0000256" key="3">
    <source>
        <dbReference type="ARBA" id="ARBA00022692"/>
    </source>
</evidence>
<feature type="transmembrane region" description="Helical" evidence="7">
    <location>
        <begin position="239"/>
        <end position="261"/>
    </location>
</feature>
<dbReference type="GO" id="GO:0005886">
    <property type="term" value="C:plasma membrane"/>
    <property type="evidence" value="ECO:0007669"/>
    <property type="project" value="UniProtKB-SubCell"/>
</dbReference>
<dbReference type="GO" id="GO:0022857">
    <property type="term" value="F:transmembrane transporter activity"/>
    <property type="evidence" value="ECO:0007669"/>
    <property type="project" value="InterPro"/>
</dbReference>
<comment type="subcellular location">
    <subcellularLocation>
        <location evidence="1">Cell membrane</location>
        <topology evidence="1">Multi-pass membrane protein</topology>
    </subcellularLocation>
</comment>
<feature type="transmembrane region" description="Helical" evidence="7">
    <location>
        <begin position="210"/>
        <end position="233"/>
    </location>
</feature>
<dbReference type="HOGENOM" id="CLU_070542_0_0_11"/>
<evidence type="ECO:0000313" key="8">
    <source>
        <dbReference type="EMBL" id="AEE47103.1"/>
    </source>
</evidence>
<dbReference type="Pfam" id="PF02653">
    <property type="entry name" value="BPD_transp_2"/>
    <property type="match status" value="1"/>
</dbReference>
<accession>F4GYI6</accession>
<evidence type="ECO:0000256" key="6">
    <source>
        <dbReference type="SAM" id="MobiDB-lite"/>
    </source>
</evidence>
<keyword evidence="9" id="KW-1185">Reference proteome</keyword>
<keyword evidence="5 7" id="KW-0472">Membrane</keyword>
<feature type="transmembrane region" description="Helical" evidence="7">
    <location>
        <begin position="293"/>
        <end position="311"/>
    </location>
</feature>
<evidence type="ECO:0000256" key="7">
    <source>
        <dbReference type="SAM" id="Phobius"/>
    </source>
</evidence>
<feature type="compositionally biased region" description="Low complexity" evidence="6">
    <location>
        <begin position="336"/>
        <end position="346"/>
    </location>
</feature>
<feature type="transmembrane region" description="Helical" evidence="7">
    <location>
        <begin position="128"/>
        <end position="150"/>
    </location>
</feature>
<feature type="transmembrane region" description="Helical" evidence="7">
    <location>
        <begin position="93"/>
        <end position="116"/>
    </location>
</feature>
<dbReference type="KEGG" id="cfi:Celf_2984"/>
<evidence type="ECO:0000256" key="1">
    <source>
        <dbReference type="ARBA" id="ARBA00004651"/>
    </source>
</evidence>